<dbReference type="Proteomes" id="UP000033615">
    <property type="component" value="Unassembled WGS sequence"/>
</dbReference>
<organism evidence="2 3">
    <name type="scientific">Streptomyces antioxidans</name>
    <dbReference type="NCBI Taxonomy" id="1507734"/>
    <lineage>
        <taxon>Bacteria</taxon>
        <taxon>Bacillati</taxon>
        <taxon>Actinomycetota</taxon>
        <taxon>Actinomycetes</taxon>
        <taxon>Kitasatosporales</taxon>
        <taxon>Streptomycetaceae</taxon>
        <taxon>Streptomyces</taxon>
    </lineage>
</organism>
<name>A0A1V4CU27_9ACTN</name>
<dbReference type="InterPro" id="IPR007295">
    <property type="entry name" value="DUF402"/>
</dbReference>
<dbReference type="SUPFAM" id="SSF159234">
    <property type="entry name" value="FomD-like"/>
    <property type="match status" value="1"/>
</dbReference>
<dbReference type="RefSeq" id="WP_046090576.1">
    <property type="nucleotide sequence ID" value="NZ_LAKD02000145.1"/>
</dbReference>
<proteinExistence type="predicted"/>
<gene>
    <name evidence="2" type="ORF">VT50_0236495</name>
</gene>
<evidence type="ECO:0000313" key="2">
    <source>
        <dbReference type="EMBL" id="OPF70511.1"/>
    </source>
</evidence>
<reference evidence="2" key="1">
    <citation type="submission" date="2016-12" db="EMBL/GenBank/DDBJ databases">
        <title>Genome sequence of Streptomyces antioxidans MUSC 164.</title>
        <authorList>
            <person name="Lee L.-H."/>
            <person name="Ser H.-L."/>
        </authorList>
    </citation>
    <scope>NUCLEOTIDE SEQUENCE [LARGE SCALE GENOMIC DNA]</scope>
    <source>
        <strain evidence="2">MUSC 164</strain>
    </source>
</reference>
<sequence length="172" mass="19230">MPPLVAVNYRKYDGTLHWNLRMRRLGEDDHGVWLGLPGGAVMRKGFGPMVPIPCAHVILLPRDAWWTAVFNAPPRATEIYCDIATPARWLSSHEVSMVDLDLDVLRKRADGSTLLVDQDEFAEHQVRYGYPADVIAEAEAAGQWLMDAVDGRAEPFGDASREWLGMVDGERS</sequence>
<dbReference type="Gene3D" id="2.40.380.10">
    <property type="entry name" value="FomD-like"/>
    <property type="match status" value="1"/>
</dbReference>
<dbReference type="EMBL" id="LAKD02000145">
    <property type="protein sequence ID" value="OPF70511.1"/>
    <property type="molecule type" value="Genomic_DNA"/>
</dbReference>
<accession>A0A1V4CU27</accession>
<evidence type="ECO:0000313" key="3">
    <source>
        <dbReference type="Proteomes" id="UP000033615"/>
    </source>
</evidence>
<feature type="domain" description="DUF402" evidence="1">
    <location>
        <begin position="13"/>
        <end position="149"/>
    </location>
</feature>
<evidence type="ECO:0000259" key="1">
    <source>
        <dbReference type="Pfam" id="PF04167"/>
    </source>
</evidence>
<keyword evidence="3" id="KW-1185">Reference proteome</keyword>
<dbReference type="OrthoDB" id="3531052at2"/>
<protein>
    <submittedName>
        <fullName evidence="2">RNAse</fullName>
    </submittedName>
</protein>
<dbReference type="InterPro" id="IPR035930">
    <property type="entry name" value="FomD-like_sf"/>
</dbReference>
<comment type="caution">
    <text evidence="2">The sequence shown here is derived from an EMBL/GenBank/DDBJ whole genome shotgun (WGS) entry which is preliminary data.</text>
</comment>
<dbReference type="Pfam" id="PF04167">
    <property type="entry name" value="DUF402"/>
    <property type="match status" value="1"/>
</dbReference>
<dbReference type="AlphaFoldDB" id="A0A1V4CU27"/>